<comment type="similarity">
    <text evidence="2">Belongs to the GPC1 family.</text>
</comment>
<evidence type="ECO:0000256" key="6">
    <source>
        <dbReference type="ARBA" id="ARBA00022692"/>
    </source>
</evidence>
<feature type="transmembrane region" description="Helical" evidence="13">
    <location>
        <begin position="153"/>
        <end position="174"/>
    </location>
</feature>
<keyword evidence="12" id="KW-0012">Acyltransferase</keyword>
<gene>
    <name evidence="14" type="ORF">ACAT0790_LOCUS31744</name>
</gene>
<comment type="subcellular location">
    <subcellularLocation>
        <location evidence="1">Membrane</location>
        <topology evidence="1">Multi-pass membrane protein</topology>
    </subcellularLocation>
</comment>
<evidence type="ECO:0000256" key="13">
    <source>
        <dbReference type="SAM" id="Phobius"/>
    </source>
</evidence>
<evidence type="ECO:0000313" key="14">
    <source>
        <dbReference type="EMBL" id="CAD9150905.1"/>
    </source>
</evidence>
<keyword evidence="7 13" id="KW-1133">Transmembrane helix</keyword>
<keyword evidence="11" id="KW-1208">Phospholipid metabolism</keyword>
<dbReference type="GO" id="GO:0006656">
    <property type="term" value="P:phosphatidylcholine biosynthetic process"/>
    <property type="evidence" value="ECO:0007669"/>
    <property type="project" value="TreeGrafter"/>
</dbReference>
<feature type="transmembrane region" description="Helical" evidence="13">
    <location>
        <begin position="292"/>
        <end position="312"/>
    </location>
</feature>
<dbReference type="PANTHER" id="PTHR31201">
    <property type="entry name" value="OS01G0585100 PROTEIN"/>
    <property type="match status" value="1"/>
</dbReference>
<feature type="transmembrane region" description="Helical" evidence="13">
    <location>
        <begin position="95"/>
        <end position="113"/>
    </location>
</feature>
<dbReference type="AlphaFoldDB" id="A0A7S1W610"/>
<organism evidence="14">
    <name type="scientific">Alexandrium catenella</name>
    <name type="common">Red tide dinoflagellate</name>
    <name type="synonym">Gonyaulax catenella</name>
    <dbReference type="NCBI Taxonomy" id="2925"/>
    <lineage>
        <taxon>Eukaryota</taxon>
        <taxon>Sar</taxon>
        <taxon>Alveolata</taxon>
        <taxon>Dinophyceae</taxon>
        <taxon>Gonyaulacales</taxon>
        <taxon>Pyrocystaceae</taxon>
        <taxon>Alexandrium</taxon>
    </lineage>
</organism>
<dbReference type="Pfam" id="PF10998">
    <property type="entry name" value="DUF2838"/>
    <property type="match status" value="1"/>
</dbReference>
<keyword evidence="10" id="KW-0594">Phospholipid biosynthesis</keyword>
<reference evidence="14" key="1">
    <citation type="submission" date="2021-01" db="EMBL/GenBank/DDBJ databases">
        <authorList>
            <person name="Corre E."/>
            <person name="Pelletier E."/>
            <person name="Niang G."/>
            <person name="Scheremetjew M."/>
            <person name="Finn R."/>
            <person name="Kale V."/>
            <person name="Holt S."/>
            <person name="Cochrane G."/>
            <person name="Meng A."/>
            <person name="Brown T."/>
            <person name="Cohen L."/>
        </authorList>
    </citation>
    <scope>NUCLEOTIDE SEQUENCE</scope>
    <source>
        <strain evidence="14">OF101</strain>
    </source>
</reference>
<feature type="transmembrane region" description="Helical" evidence="13">
    <location>
        <begin position="120"/>
        <end position="141"/>
    </location>
</feature>
<evidence type="ECO:0000256" key="9">
    <source>
        <dbReference type="ARBA" id="ARBA00023136"/>
    </source>
</evidence>
<feature type="transmembrane region" description="Helical" evidence="13">
    <location>
        <begin position="231"/>
        <end position="252"/>
    </location>
</feature>
<dbReference type="InterPro" id="IPR021261">
    <property type="entry name" value="GPCAT"/>
</dbReference>
<evidence type="ECO:0000256" key="4">
    <source>
        <dbReference type="ARBA" id="ARBA00022516"/>
    </source>
</evidence>
<evidence type="ECO:0000256" key="2">
    <source>
        <dbReference type="ARBA" id="ARBA00006675"/>
    </source>
</evidence>
<protein>
    <recommendedName>
        <fullName evidence="3">Glycerophosphocholine acyltransferase 1</fullName>
    </recommendedName>
</protein>
<evidence type="ECO:0000256" key="7">
    <source>
        <dbReference type="ARBA" id="ARBA00022989"/>
    </source>
</evidence>
<accession>A0A7S1W610</accession>
<feature type="transmembrane region" description="Helical" evidence="13">
    <location>
        <begin position="71"/>
        <end position="89"/>
    </location>
</feature>
<keyword evidence="9 13" id="KW-0472">Membrane</keyword>
<keyword evidence="5" id="KW-0808">Transferase</keyword>
<evidence type="ECO:0000256" key="1">
    <source>
        <dbReference type="ARBA" id="ARBA00004141"/>
    </source>
</evidence>
<evidence type="ECO:0000256" key="5">
    <source>
        <dbReference type="ARBA" id="ARBA00022679"/>
    </source>
</evidence>
<sequence length="372" mass="41893">MATQPPHPGGGKDEPLLQEEDGLGPRLQQHLKGHRLMRRMSSMEVSGISAALEVINEERQVLTEEEGLSQVSFFLGVMNVPLLCIVLAWWPEHFWVLYCIECLFLIPAWFVTVTRTYSGALFILDFCWVVNSLFTLYLLRLLWGPWLAGEHCIANFVVFFSISLGPLSWACVVLHNGLVFHSVEKTASLTIHMVPCFVAWTIVRFNDKVQAAWPGRFPTTGQLAEVPLQDLYTYGFALYMVWWVLHSVWLLSVGVDQPAKGRDTVFHGIHKRAKIGPKVQRATGCESIRVHAAVYLVAHCLACMLAFTWPMLCFWSPSVHLAFGIVVFASAVWSGAGYYEYVMANRYTKVVKQLLKQREGAKSNRASGNSTL</sequence>
<evidence type="ECO:0000256" key="10">
    <source>
        <dbReference type="ARBA" id="ARBA00023209"/>
    </source>
</evidence>
<feature type="transmembrane region" description="Helical" evidence="13">
    <location>
        <begin position="318"/>
        <end position="339"/>
    </location>
</feature>
<keyword evidence="8" id="KW-0443">Lipid metabolism</keyword>
<evidence type="ECO:0000256" key="8">
    <source>
        <dbReference type="ARBA" id="ARBA00023098"/>
    </source>
</evidence>
<dbReference type="PANTHER" id="PTHR31201:SF1">
    <property type="entry name" value="GLYCEROPHOSPHOCHOLINE ACYLTRANSFERASE 1"/>
    <property type="match status" value="1"/>
</dbReference>
<feature type="transmembrane region" description="Helical" evidence="13">
    <location>
        <begin position="186"/>
        <end position="203"/>
    </location>
</feature>
<name>A0A7S1W610_ALECA</name>
<keyword evidence="4" id="KW-0444">Lipid biosynthesis</keyword>
<dbReference type="EMBL" id="HBGE01052585">
    <property type="protein sequence ID" value="CAD9150905.1"/>
    <property type="molecule type" value="Transcribed_RNA"/>
</dbReference>
<evidence type="ECO:0000256" key="12">
    <source>
        <dbReference type="ARBA" id="ARBA00023315"/>
    </source>
</evidence>
<evidence type="ECO:0000256" key="11">
    <source>
        <dbReference type="ARBA" id="ARBA00023264"/>
    </source>
</evidence>
<dbReference type="GO" id="GO:0016746">
    <property type="term" value="F:acyltransferase activity"/>
    <property type="evidence" value="ECO:0007669"/>
    <property type="project" value="UniProtKB-KW"/>
</dbReference>
<keyword evidence="6 13" id="KW-0812">Transmembrane</keyword>
<dbReference type="GO" id="GO:0016020">
    <property type="term" value="C:membrane"/>
    <property type="evidence" value="ECO:0007669"/>
    <property type="project" value="UniProtKB-SubCell"/>
</dbReference>
<proteinExistence type="inferred from homology"/>
<evidence type="ECO:0000256" key="3">
    <source>
        <dbReference type="ARBA" id="ARBA00019082"/>
    </source>
</evidence>